<dbReference type="GO" id="GO:0008168">
    <property type="term" value="F:methyltransferase activity"/>
    <property type="evidence" value="ECO:0007669"/>
    <property type="project" value="UniProtKB-KW"/>
</dbReference>
<evidence type="ECO:0000313" key="1">
    <source>
        <dbReference type="EMBL" id="MFD1044129.1"/>
    </source>
</evidence>
<dbReference type="Gene3D" id="3.40.50.150">
    <property type="entry name" value="Vaccinia Virus protein VP39"/>
    <property type="match status" value="1"/>
</dbReference>
<dbReference type="EC" id="2.1.1.-" evidence="1"/>
<keyword evidence="1" id="KW-0808">Transferase</keyword>
<dbReference type="GO" id="GO:0032259">
    <property type="term" value="P:methylation"/>
    <property type="evidence" value="ECO:0007669"/>
    <property type="project" value="UniProtKB-KW"/>
</dbReference>
<gene>
    <name evidence="1" type="ORF">ACFQ1S_00230</name>
</gene>
<proteinExistence type="predicted"/>
<dbReference type="EMBL" id="JBHTIS010000005">
    <property type="protein sequence ID" value="MFD1044129.1"/>
    <property type="molecule type" value="Genomic_DNA"/>
</dbReference>
<reference evidence="2" key="1">
    <citation type="journal article" date="2019" name="Int. J. Syst. Evol. Microbiol.">
        <title>The Global Catalogue of Microorganisms (GCM) 10K type strain sequencing project: providing services to taxonomists for standard genome sequencing and annotation.</title>
        <authorList>
            <consortium name="The Broad Institute Genomics Platform"/>
            <consortium name="The Broad Institute Genome Sequencing Center for Infectious Disease"/>
            <person name="Wu L."/>
            <person name="Ma J."/>
        </authorList>
    </citation>
    <scope>NUCLEOTIDE SEQUENCE [LARGE SCALE GENOMIC DNA]</scope>
    <source>
        <strain evidence="2">JCM 31486</strain>
    </source>
</reference>
<dbReference type="SUPFAM" id="SSF53335">
    <property type="entry name" value="S-adenosyl-L-methionine-dependent methyltransferases"/>
    <property type="match status" value="1"/>
</dbReference>
<evidence type="ECO:0000313" key="2">
    <source>
        <dbReference type="Proteomes" id="UP001597045"/>
    </source>
</evidence>
<dbReference type="Pfam" id="PF13578">
    <property type="entry name" value="Methyltransf_24"/>
    <property type="match status" value="1"/>
</dbReference>
<accession>A0ABW3M3F9</accession>
<comment type="caution">
    <text evidence="1">The sequence shown here is derived from an EMBL/GenBank/DDBJ whole genome shotgun (WGS) entry which is preliminary data.</text>
</comment>
<dbReference type="InterPro" id="IPR029063">
    <property type="entry name" value="SAM-dependent_MTases_sf"/>
</dbReference>
<name>A0ABW3M3F9_9PSEU</name>
<organism evidence="1 2">
    <name type="scientific">Kibdelosporangium lantanae</name>
    <dbReference type="NCBI Taxonomy" id="1497396"/>
    <lineage>
        <taxon>Bacteria</taxon>
        <taxon>Bacillati</taxon>
        <taxon>Actinomycetota</taxon>
        <taxon>Actinomycetes</taxon>
        <taxon>Pseudonocardiales</taxon>
        <taxon>Pseudonocardiaceae</taxon>
        <taxon>Kibdelosporangium</taxon>
    </lineage>
</organism>
<sequence length="250" mass="28257">MDEEWIDRLLSHADMAPNRTGHAVIPAGPPEWGGRHSALDVTDRLRHDLGLGWLYYAFVRSLRPSTVVCIGSGRGFVPVLLAKALADLHADHPIMFVDPSFDDDFWRDAAAVRRWFATFDVDKHIQHHLMTTEQFTATQEFAELPLIDFLFIDGGHFYETVRTDYDLLTPKLAAGATVMMHDTVSRSANPKWSGPRQLLLEVAQTDPDWQLLDLPFGAGVTILRRQPMQCTQEYFDGLCADWPHPGSLDF</sequence>
<keyword evidence="1" id="KW-0489">Methyltransferase</keyword>
<dbReference type="Proteomes" id="UP001597045">
    <property type="component" value="Unassembled WGS sequence"/>
</dbReference>
<protein>
    <submittedName>
        <fullName evidence="1">Class I SAM-dependent methyltransferase</fullName>
        <ecNumber evidence="1">2.1.1.-</ecNumber>
    </submittedName>
</protein>
<keyword evidence="2" id="KW-1185">Reference proteome</keyword>